<dbReference type="SMART" id="SM00336">
    <property type="entry name" value="BBOX"/>
    <property type="match status" value="2"/>
</dbReference>
<dbReference type="OrthoDB" id="6094186at2759"/>
<dbReference type="CDD" id="cd19757">
    <property type="entry name" value="Bbox1"/>
    <property type="match status" value="1"/>
</dbReference>
<dbReference type="Pfam" id="PF00643">
    <property type="entry name" value="zf-B_box"/>
    <property type="match status" value="1"/>
</dbReference>
<sequence length="189" mass="20838">MAAAPNVCDGCEKDEKVESFCVNCEQLYCQECTVYHMKCKATRSHILMDTSNLDTDITHSSIGVKCGNECGEQVVLLCLDCKQLLCNDCSQKHARLKATKGHTAITAKQLVRDETTSLSSDGVYSERTSVVSHPHELVHAQVQVKKGPHSGTFFNEFMSSAPGDKELTRVRGIVILSDGRIIVADYKNR</sequence>
<keyword evidence="4" id="KW-1185">Reference proteome</keyword>
<dbReference type="EMBL" id="UYJE01008367">
    <property type="protein sequence ID" value="VDI63296.1"/>
    <property type="molecule type" value="Genomic_DNA"/>
</dbReference>
<accession>A0A8B6GG55</accession>
<dbReference type="Gene3D" id="3.30.160.60">
    <property type="entry name" value="Classic Zinc Finger"/>
    <property type="match status" value="1"/>
</dbReference>
<keyword evidence="1" id="KW-0862">Zinc</keyword>
<evidence type="ECO:0000259" key="2">
    <source>
        <dbReference type="PROSITE" id="PS50119"/>
    </source>
</evidence>
<proteinExistence type="predicted"/>
<reference evidence="3" key="1">
    <citation type="submission" date="2018-11" db="EMBL/GenBank/DDBJ databases">
        <authorList>
            <person name="Alioto T."/>
            <person name="Alioto T."/>
        </authorList>
    </citation>
    <scope>NUCLEOTIDE SEQUENCE</scope>
</reference>
<evidence type="ECO:0000313" key="4">
    <source>
        <dbReference type="Proteomes" id="UP000596742"/>
    </source>
</evidence>
<keyword evidence="1" id="KW-0479">Metal-binding</keyword>
<name>A0A8B6GG55_MYTGA</name>
<comment type="caution">
    <text evidence="3">The sequence shown here is derived from an EMBL/GenBank/DDBJ whole genome shotgun (WGS) entry which is preliminary data.</text>
</comment>
<protein>
    <recommendedName>
        <fullName evidence="2">B box-type domain-containing protein</fullName>
    </recommendedName>
</protein>
<feature type="non-terminal residue" evidence="3">
    <location>
        <position position="189"/>
    </location>
</feature>
<evidence type="ECO:0000313" key="3">
    <source>
        <dbReference type="EMBL" id="VDI63296.1"/>
    </source>
</evidence>
<dbReference type="AlphaFoldDB" id="A0A8B6GG55"/>
<dbReference type="GO" id="GO:0008270">
    <property type="term" value="F:zinc ion binding"/>
    <property type="evidence" value="ECO:0007669"/>
    <property type="project" value="UniProtKB-KW"/>
</dbReference>
<dbReference type="InterPro" id="IPR000315">
    <property type="entry name" value="Znf_B-box"/>
</dbReference>
<gene>
    <name evidence="3" type="ORF">MGAL_10B086740</name>
</gene>
<dbReference type="Proteomes" id="UP000596742">
    <property type="component" value="Unassembled WGS sequence"/>
</dbReference>
<feature type="domain" description="B box-type" evidence="2">
    <location>
        <begin position="3"/>
        <end position="50"/>
    </location>
</feature>
<dbReference type="PROSITE" id="PS50119">
    <property type="entry name" value="ZF_BBOX"/>
    <property type="match status" value="2"/>
</dbReference>
<feature type="domain" description="B box-type" evidence="2">
    <location>
        <begin position="61"/>
        <end position="107"/>
    </location>
</feature>
<evidence type="ECO:0000256" key="1">
    <source>
        <dbReference type="PROSITE-ProRule" id="PRU00024"/>
    </source>
</evidence>
<organism evidence="3 4">
    <name type="scientific">Mytilus galloprovincialis</name>
    <name type="common">Mediterranean mussel</name>
    <dbReference type="NCBI Taxonomy" id="29158"/>
    <lineage>
        <taxon>Eukaryota</taxon>
        <taxon>Metazoa</taxon>
        <taxon>Spiralia</taxon>
        <taxon>Lophotrochozoa</taxon>
        <taxon>Mollusca</taxon>
        <taxon>Bivalvia</taxon>
        <taxon>Autobranchia</taxon>
        <taxon>Pteriomorphia</taxon>
        <taxon>Mytilida</taxon>
        <taxon>Mytiloidea</taxon>
        <taxon>Mytilidae</taxon>
        <taxon>Mytilinae</taxon>
        <taxon>Mytilus</taxon>
    </lineage>
</organism>
<keyword evidence="1" id="KW-0863">Zinc-finger</keyword>